<keyword evidence="5 6" id="KW-0472">Membrane</keyword>
<evidence type="ECO:0008006" key="9">
    <source>
        <dbReference type="Google" id="ProtNLM"/>
    </source>
</evidence>
<dbReference type="InterPro" id="IPR019108">
    <property type="entry name" value="Caa3_assmbl_CtaG-rel"/>
</dbReference>
<evidence type="ECO:0000256" key="5">
    <source>
        <dbReference type="ARBA" id="ARBA00023136"/>
    </source>
</evidence>
<feature type="transmembrane region" description="Helical" evidence="6">
    <location>
        <begin position="21"/>
        <end position="38"/>
    </location>
</feature>
<keyword evidence="8" id="KW-1185">Reference proteome</keyword>
<keyword evidence="4 6" id="KW-1133">Transmembrane helix</keyword>
<evidence type="ECO:0000256" key="3">
    <source>
        <dbReference type="ARBA" id="ARBA00022692"/>
    </source>
</evidence>
<evidence type="ECO:0000256" key="2">
    <source>
        <dbReference type="ARBA" id="ARBA00022475"/>
    </source>
</evidence>
<accession>A0A2A6FA65</accession>
<evidence type="ECO:0000313" key="8">
    <source>
        <dbReference type="Proteomes" id="UP000219182"/>
    </source>
</evidence>
<evidence type="ECO:0000256" key="1">
    <source>
        <dbReference type="ARBA" id="ARBA00004651"/>
    </source>
</evidence>
<sequence>MERAWPRQGFAPRTKKAWLQYASYAGIGCLGLVLSWLSKDHPTAMPIWAPWDFSTPEYLATALVLLWFMQGLSSGAAMPIWRRVAFLTGLGLIYAVLQTHFEYCSQHMFFLNRIQHVVMHHLGPFLIALGGAGETIRRGMPAPLRQAITAKPVVAAMRILQQPFLAALIFSGSFAFWLIPSVHFRAMLDPRLYAVMNWTMVLDGILFWSLVLDPRPKPPARVSHGTRIALSVGVMFPQIVMGAIVSLSPRDLYPYYNLCGRIFPSMGAINDQHIGGLIIWIPPAMMSVVGMLVVLNGLRLHEDSIREVDKNAASLAALSSRWTGR</sequence>
<feature type="transmembrane region" description="Helical" evidence="6">
    <location>
        <begin position="113"/>
        <end position="132"/>
    </location>
</feature>
<dbReference type="GO" id="GO:0005886">
    <property type="term" value="C:plasma membrane"/>
    <property type="evidence" value="ECO:0007669"/>
    <property type="project" value="UniProtKB-SubCell"/>
</dbReference>
<dbReference type="EMBL" id="NWQG01000178">
    <property type="protein sequence ID" value="PDQ18566.1"/>
    <property type="molecule type" value="Genomic_DNA"/>
</dbReference>
<feature type="transmembrane region" description="Helical" evidence="6">
    <location>
        <begin position="58"/>
        <end position="77"/>
    </location>
</feature>
<evidence type="ECO:0000313" key="7">
    <source>
        <dbReference type="EMBL" id="PDQ18566.1"/>
    </source>
</evidence>
<keyword evidence="3 6" id="KW-0812">Transmembrane</keyword>
<dbReference type="Proteomes" id="UP000219182">
    <property type="component" value="Unassembled WGS sequence"/>
</dbReference>
<gene>
    <name evidence="7" type="ORF">CN311_24095</name>
</gene>
<feature type="transmembrane region" description="Helical" evidence="6">
    <location>
        <begin position="153"/>
        <end position="179"/>
    </location>
</feature>
<protein>
    <recommendedName>
        <fullName evidence="9">Cytochrome c oxidase assembly protein</fullName>
    </recommendedName>
</protein>
<comment type="subcellular location">
    <subcellularLocation>
        <location evidence="1">Cell membrane</location>
        <topology evidence="1">Multi-pass membrane protein</topology>
    </subcellularLocation>
</comment>
<evidence type="ECO:0000256" key="6">
    <source>
        <dbReference type="SAM" id="Phobius"/>
    </source>
</evidence>
<proteinExistence type="predicted"/>
<feature type="transmembrane region" description="Helical" evidence="6">
    <location>
        <begin position="274"/>
        <end position="298"/>
    </location>
</feature>
<evidence type="ECO:0000256" key="4">
    <source>
        <dbReference type="ARBA" id="ARBA00022989"/>
    </source>
</evidence>
<feature type="transmembrane region" description="Helical" evidence="6">
    <location>
        <begin position="191"/>
        <end position="212"/>
    </location>
</feature>
<name>A0A2A6FA65_9HYPH</name>
<dbReference type="PROSITE" id="PS51257">
    <property type="entry name" value="PROKAR_LIPOPROTEIN"/>
    <property type="match status" value="1"/>
</dbReference>
<dbReference type="AlphaFoldDB" id="A0A2A6FA65"/>
<feature type="transmembrane region" description="Helical" evidence="6">
    <location>
        <begin position="224"/>
        <end position="247"/>
    </location>
</feature>
<dbReference type="Pfam" id="PF09678">
    <property type="entry name" value="Caa3_CtaG"/>
    <property type="match status" value="1"/>
</dbReference>
<keyword evidence="2" id="KW-1003">Cell membrane</keyword>
<reference evidence="7 8" key="1">
    <citation type="submission" date="2017-09" db="EMBL/GenBank/DDBJ databases">
        <title>Mesorhizobum sanjuanii sp. nov. isolated from nodules of Lotus tenuis in saline-alkaline lowlands of Flooding Pampa.</title>
        <authorList>
            <person name="Sannazzaro A.I."/>
            <person name="Torres Tejerizo G.A."/>
            <person name="Fontana F."/>
            <person name="Cumpa Velazquez L.M."/>
            <person name="Hansen L."/>
            <person name="Pistorio M."/>
            <person name="Estrella M.J."/>
        </authorList>
    </citation>
    <scope>NUCLEOTIDE SEQUENCE [LARGE SCALE GENOMIC DNA]</scope>
    <source>
        <strain evidence="7 8">BSA136</strain>
    </source>
</reference>
<comment type="caution">
    <text evidence="7">The sequence shown here is derived from an EMBL/GenBank/DDBJ whole genome shotgun (WGS) entry which is preliminary data.</text>
</comment>
<organism evidence="7 8">
    <name type="scientific">Mesorhizobium sanjuanii</name>
    <dbReference type="NCBI Taxonomy" id="2037900"/>
    <lineage>
        <taxon>Bacteria</taxon>
        <taxon>Pseudomonadati</taxon>
        <taxon>Pseudomonadota</taxon>
        <taxon>Alphaproteobacteria</taxon>
        <taxon>Hyphomicrobiales</taxon>
        <taxon>Phyllobacteriaceae</taxon>
        <taxon>Mesorhizobium</taxon>
    </lineage>
</organism>
<feature type="transmembrane region" description="Helical" evidence="6">
    <location>
        <begin position="84"/>
        <end position="101"/>
    </location>
</feature>